<comment type="similarity">
    <text evidence="1">Belongs to the AAA ATPase family. PCH2 subfamily.</text>
</comment>
<keyword evidence="3 5" id="KW-0067">ATP-binding</keyword>
<dbReference type="GO" id="GO:0005694">
    <property type="term" value="C:chromosome"/>
    <property type="evidence" value="ECO:0007669"/>
    <property type="project" value="TreeGrafter"/>
</dbReference>
<dbReference type="InterPro" id="IPR058249">
    <property type="entry name" value="Pch2_C"/>
</dbReference>
<evidence type="ECO:0000313" key="8">
    <source>
        <dbReference type="Proteomes" id="UP000789739"/>
    </source>
</evidence>
<dbReference type="OrthoDB" id="10042665at2759"/>
<evidence type="ECO:0000256" key="4">
    <source>
        <dbReference type="ARBA" id="ARBA00023254"/>
    </source>
</evidence>
<keyword evidence="4" id="KW-0469">Meiosis</keyword>
<dbReference type="InterPro" id="IPR003960">
    <property type="entry name" value="ATPase_AAA_CS"/>
</dbReference>
<dbReference type="GO" id="GO:0051598">
    <property type="term" value="P:meiotic recombination checkpoint signaling"/>
    <property type="evidence" value="ECO:0007669"/>
    <property type="project" value="TreeGrafter"/>
</dbReference>
<protein>
    <submittedName>
        <fullName evidence="7">2245_t:CDS:1</fullName>
    </submittedName>
</protein>
<dbReference type="PROSITE" id="PS00674">
    <property type="entry name" value="AAA"/>
    <property type="match status" value="1"/>
</dbReference>
<dbReference type="GO" id="GO:0005634">
    <property type="term" value="C:nucleus"/>
    <property type="evidence" value="ECO:0007669"/>
    <property type="project" value="TreeGrafter"/>
</dbReference>
<dbReference type="SMART" id="SM00382">
    <property type="entry name" value="AAA"/>
    <property type="match status" value="1"/>
</dbReference>
<comment type="caution">
    <text evidence="7">The sequence shown here is derived from an EMBL/GenBank/DDBJ whole genome shotgun (WGS) entry which is preliminary data.</text>
</comment>
<dbReference type="GO" id="GO:0005524">
    <property type="term" value="F:ATP binding"/>
    <property type="evidence" value="ECO:0007669"/>
    <property type="project" value="UniProtKB-KW"/>
</dbReference>
<dbReference type="InterPro" id="IPR027417">
    <property type="entry name" value="P-loop_NTPase"/>
</dbReference>
<keyword evidence="8" id="KW-1185">Reference proteome</keyword>
<accession>A0A9N8Z1I9</accession>
<reference evidence="7" key="1">
    <citation type="submission" date="2021-06" db="EMBL/GenBank/DDBJ databases">
        <authorList>
            <person name="Kallberg Y."/>
            <person name="Tangrot J."/>
            <person name="Rosling A."/>
        </authorList>
    </citation>
    <scope>NUCLEOTIDE SEQUENCE</scope>
    <source>
        <strain evidence="7">BR232B</strain>
    </source>
</reference>
<dbReference type="GO" id="GO:0007131">
    <property type="term" value="P:reciprocal meiotic recombination"/>
    <property type="evidence" value="ECO:0007669"/>
    <property type="project" value="TreeGrafter"/>
</dbReference>
<proteinExistence type="inferred from homology"/>
<dbReference type="PANTHER" id="PTHR45991:SF1">
    <property type="entry name" value="PACHYTENE CHECKPOINT PROTEIN 2 HOMOLOG"/>
    <property type="match status" value="1"/>
</dbReference>
<dbReference type="EMBL" id="CAJVPI010000033">
    <property type="protein sequence ID" value="CAG8462089.1"/>
    <property type="molecule type" value="Genomic_DNA"/>
</dbReference>
<dbReference type="Gene3D" id="3.40.50.300">
    <property type="entry name" value="P-loop containing nucleotide triphosphate hydrolases"/>
    <property type="match status" value="1"/>
</dbReference>
<evidence type="ECO:0000256" key="2">
    <source>
        <dbReference type="ARBA" id="ARBA00022741"/>
    </source>
</evidence>
<dbReference type="InterPro" id="IPR003593">
    <property type="entry name" value="AAA+_ATPase"/>
</dbReference>
<dbReference type="InterPro" id="IPR044539">
    <property type="entry name" value="Pch2-like"/>
</dbReference>
<dbReference type="Pfam" id="PF00004">
    <property type="entry name" value="AAA"/>
    <property type="match status" value="1"/>
</dbReference>
<dbReference type="AlphaFoldDB" id="A0A9N8Z1I9"/>
<dbReference type="FunFam" id="3.40.50.300:FF:001494">
    <property type="entry name" value="Pachytene checkpoint component Pch2"/>
    <property type="match status" value="1"/>
</dbReference>
<dbReference type="InterPro" id="IPR003959">
    <property type="entry name" value="ATPase_AAA_core"/>
</dbReference>
<organism evidence="7 8">
    <name type="scientific">Paraglomus brasilianum</name>
    <dbReference type="NCBI Taxonomy" id="144538"/>
    <lineage>
        <taxon>Eukaryota</taxon>
        <taxon>Fungi</taxon>
        <taxon>Fungi incertae sedis</taxon>
        <taxon>Mucoromycota</taxon>
        <taxon>Glomeromycotina</taxon>
        <taxon>Glomeromycetes</taxon>
        <taxon>Paraglomerales</taxon>
        <taxon>Paraglomeraceae</taxon>
        <taxon>Paraglomus</taxon>
    </lineage>
</organism>
<dbReference type="GO" id="GO:0016887">
    <property type="term" value="F:ATP hydrolysis activity"/>
    <property type="evidence" value="ECO:0007669"/>
    <property type="project" value="InterPro"/>
</dbReference>
<evidence type="ECO:0000256" key="1">
    <source>
        <dbReference type="ARBA" id="ARBA00007271"/>
    </source>
</evidence>
<gene>
    <name evidence="7" type="ORF">PBRASI_LOCUS640</name>
</gene>
<evidence type="ECO:0000256" key="5">
    <source>
        <dbReference type="RuleBase" id="RU003651"/>
    </source>
</evidence>
<sequence>MENSSSSALKKPILHVECCLKTLSTVRYDLIRTSIEQFLREFKTSVPCHSEITDYRDVEILRENIEYLRIDDVFGDSSEIQTLDSVTLSIHVYQLDENDAADEYDEENNVLTANYWDLPSRELEGLWDILVFDGNIKTKLLDYAHTLLMFSDVGVDSNIIPMNKVVLLHGPAGTGKTTICRAFAHKLSIRMAGRYTNAKLVEINSHSLFSKWFSESGKLVQKMFHQINEMADSDDSFICVLIDEVESLSAARKSALSGSEPSDAVRVVNALLTQIDKLKRKKNVLILTTSNITQAIDLAFIDRADIVQYIGFPSHQAIYSILSGCINELIRVKIVIDHSLLEWRVLELHLHARENPSVKLHMISSKCLGVSGRILRKLPFLAHARYLRSYQTCSIEEFLSALELIVDEEISARQKVAGIFTSTVGL</sequence>
<dbReference type="Pfam" id="PF23242">
    <property type="entry name" value="AAA_lid_TRIP13_C"/>
    <property type="match status" value="1"/>
</dbReference>
<dbReference type="Proteomes" id="UP000789739">
    <property type="component" value="Unassembled WGS sequence"/>
</dbReference>
<evidence type="ECO:0000256" key="3">
    <source>
        <dbReference type="ARBA" id="ARBA00022840"/>
    </source>
</evidence>
<evidence type="ECO:0000259" key="6">
    <source>
        <dbReference type="SMART" id="SM00382"/>
    </source>
</evidence>
<dbReference type="Pfam" id="PF23563">
    <property type="entry name" value="TRIP13_N"/>
    <property type="match status" value="1"/>
</dbReference>
<evidence type="ECO:0000313" key="7">
    <source>
        <dbReference type="EMBL" id="CAG8462089.1"/>
    </source>
</evidence>
<feature type="domain" description="AAA+ ATPase" evidence="6">
    <location>
        <begin position="162"/>
        <end position="314"/>
    </location>
</feature>
<keyword evidence="2 5" id="KW-0547">Nucleotide-binding</keyword>
<dbReference type="PANTHER" id="PTHR45991">
    <property type="entry name" value="PACHYTENE CHECKPOINT PROTEIN 2"/>
    <property type="match status" value="1"/>
</dbReference>
<dbReference type="SUPFAM" id="SSF52540">
    <property type="entry name" value="P-loop containing nucleoside triphosphate hydrolases"/>
    <property type="match status" value="1"/>
</dbReference>
<name>A0A9N8Z1I9_9GLOM</name>